<evidence type="ECO:0000256" key="1">
    <source>
        <dbReference type="SAM" id="MobiDB-lite"/>
    </source>
</evidence>
<accession>A0ABY8D5I3</accession>
<feature type="region of interest" description="Disordered" evidence="1">
    <location>
        <begin position="38"/>
        <end position="62"/>
    </location>
</feature>
<protein>
    <submittedName>
        <fullName evidence="2">Uncharacterized protein</fullName>
    </submittedName>
</protein>
<keyword evidence="3" id="KW-1185">Reference proteome</keyword>
<gene>
    <name evidence="2" type="ORF">PYH38_006337</name>
</gene>
<geneLocation type="plasmid" evidence="2 3">
    <name>unnamed</name>
</geneLocation>
<proteinExistence type="predicted"/>
<organism evidence="2 3">
    <name type="scientific">Sinorhizobium numidicum</name>
    <dbReference type="NCBI Taxonomy" id="680248"/>
    <lineage>
        <taxon>Bacteria</taxon>
        <taxon>Pseudomonadati</taxon>
        <taxon>Pseudomonadota</taxon>
        <taxon>Alphaproteobacteria</taxon>
        <taxon>Hyphomicrobiales</taxon>
        <taxon>Rhizobiaceae</taxon>
        <taxon>Sinorhizobium/Ensifer group</taxon>
        <taxon>Sinorhizobium</taxon>
    </lineage>
</organism>
<dbReference type="EMBL" id="CP120372">
    <property type="protein sequence ID" value="WEX85392.1"/>
    <property type="molecule type" value="Genomic_DNA"/>
</dbReference>
<evidence type="ECO:0000313" key="2">
    <source>
        <dbReference type="EMBL" id="WEX85392.1"/>
    </source>
</evidence>
<dbReference type="Proteomes" id="UP001235547">
    <property type="component" value="Plasmid unnamed"/>
</dbReference>
<reference evidence="2 3" key="1">
    <citation type="submission" date="2023-03" db="EMBL/GenBank/DDBJ databases">
        <authorList>
            <person name="Kaur S."/>
            <person name="Espinosa-Saiz D."/>
            <person name="Velazquez E."/>
            <person name="Menendez E."/>
            <person name="diCenzo G.C."/>
        </authorList>
    </citation>
    <scope>NUCLEOTIDE SEQUENCE [LARGE SCALE GENOMIC DNA]</scope>
    <source>
        <strain evidence="2 3">LMG 27395</strain>
        <plasmid evidence="2 3">unnamed</plasmid>
    </source>
</reference>
<name>A0ABY8D5I3_9HYPH</name>
<keyword evidence="2" id="KW-0614">Plasmid</keyword>
<dbReference type="RefSeq" id="WP_280736303.1">
    <property type="nucleotide sequence ID" value="NZ_CP120369.1"/>
</dbReference>
<sequence length="62" mass="7031">MLTSLQADVAEYPPIKEAEQIHIMIYDEVNAAVAKIKTPEQGASDHQRKVESFMPRRGYLKS</sequence>
<evidence type="ECO:0000313" key="3">
    <source>
        <dbReference type="Proteomes" id="UP001235547"/>
    </source>
</evidence>